<dbReference type="Gene3D" id="1.10.8.720">
    <property type="entry name" value="Region D6 of dynein motor"/>
    <property type="match status" value="1"/>
</dbReference>
<dbReference type="InterPro" id="IPR041658">
    <property type="entry name" value="AAA_lid_11"/>
</dbReference>
<dbReference type="Gene3D" id="3.10.490.20">
    <property type="match status" value="1"/>
</dbReference>
<reference evidence="4 5" key="2">
    <citation type="submission" date="2018-11" db="EMBL/GenBank/DDBJ databases">
        <authorList>
            <consortium name="Pathogen Informatics"/>
        </authorList>
    </citation>
    <scope>NUCLEOTIDE SEQUENCE [LARGE SCALE GENOMIC DNA]</scope>
</reference>
<dbReference type="Gene3D" id="3.40.50.300">
    <property type="entry name" value="P-loop containing nucleotide triphosphate hydrolases"/>
    <property type="match status" value="1"/>
</dbReference>
<dbReference type="AlphaFoldDB" id="A0A0N5CQ07"/>
<dbReference type="Pfam" id="PF18199">
    <property type="entry name" value="Dynein_C"/>
    <property type="match status" value="1"/>
</dbReference>
<dbReference type="InterPro" id="IPR026983">
    <property type="entry name" value="DHC"/>
</dbReference>
<dbReference type="GO" id="GO:0051959">
    <property type="term" value="F:dynein light intermediate chain binding"/>
    <property type="evidence" value="ECO:0007669"/>
    <property type="project" value="InterPro"/>
</dbReference>
<dbReference type="STRING" id="103827.A0A0N5CQ07"/>
<dbReference type="Pfam" id="PF03028">
    <property type="entry name" value="Dynein_heavy"/>
    <property type="match status" value="1"/>
</dbReference>
<dbReference type="InterPro" id="IPR041228">
    <property type="entry name" value="Dynein_C"/>
</dbReference>
<dbReference type="InterPro" id="IPR043160">
    <property type="entry name" value="Dynein_C_barrel"/>
</dbReference>
<protein>
    <submittedName>
        <fullName evidence="6">Dynein_heavy domain-containing protein</fullName>
    </submittedName>
</protein>
<evidence type="ECO:0000259" key="3">
    <source>
        <dbReference type="Pfam" id="PF18199"/>
    </source>
</evidence>
<dbReference type="PANTHER" id="PTHR45703">
    <property type="entry name" value="DYNEIN HEAVY CHAIN"/>
    <property type="match status" value="1"/>
</dbReference>
<sequence length="692" mass="78707">MPLEESIGSKHLPTLYENLRLSDQGLWSEFARSVNCETVFPPAVDAVITPFQKLIVIQTIRPERLHSAMVAFVSKTLNVAAVNPPPLNLRSIFKSESSENEPILIFVSTGVDPSEELEELVRNERLEAKFHQISMGQGQCEAALTAIRTCAKNGGWVCLKNVHLAINDLMAVEKEFLLSKRVPSFRLWLTSESTENLPLQLIQTSLKIIYESPHGMKNNMKLIYSEWQNSDRIFGAAYLQTLFFLAWLHTILQERLMFIPQAWLKCYEFSDSDLRVAKKFVERFIKGNGDFDWSLLRGLIEIVAYGGRIDNDFDISILTTYLKLYFNSSVIGANNYEIAQNILVPFSSNIMDYIDVIEKIPEENSSVLLGLPANISTTRLITEGQETIYKIRNLQIVNAEDLATDRNEWNKLLGPILSLWKRLISHSALHSMNKRSLQHTDDLILEIISLEYGYAVTVIQNVHIYLAAISRCLRGNQPPSPNVLNGIRSLMLHETPKEWQEVWQGPQDPVQYLTLLVQKANSVNELSRIKDSRLILSAPIKLGTVFRPINFFNVLRQLTSRLFHFLTSTILAKYFREKNITMDRLKLSTAWNAALFEDKTYILEISGICIQGALFENYIVETEQTSPSVTVAPNLFIAWIPVDAPDVYKSYNSVSVPLYATPERNEFIAKVQIPCTNPEQWIIASVALFLSN</sequence>
<dbReference type="GO" id="GO:0045505">
    <property type="term" value="F:dynein intermediate chain binding"/>
    <property type="evidence" value="ECO:0007669"/>
    <property type="project" value="InterPro"/>
</dbReference>
<feature type="domain" description="Dynein heavy chain AAA lid" evidence="2">
    <location>
        <begin position="240"/>
        <end position="374"/>
    </location>
</feature>
<dbReference type="EMBL" id="UYYF01000447">
    <property type="protein sequence ID" value="VDM98199.1"/>
    <property type="molecule type" value="Genomic_DNA"/>
</dbReference>
<feature type="domain" description="Dynein heavy chain region D6 P-loop" evidence="1">
    <location>
        <begin position="99"/>
        <end position="209"/>
    </location>
</feature>
<dbReference type="InterPro" id="IPR042219">
    <property type="entry name" value="AAA_lid_11_sf"/>
</dbReference>
<accession>A0A0N5CQ07</accession>
<evidence type="ECO:0000313" key="5">
    <source>
        <dbReference type="Proteomes" id="UP000276776"/>
    </source>
</evidence>
<evidence type="ECO:0000313" key="4">
    <source>
        <dbReference type="EMBL" id="VDM98199.1"/>
    </source>
</evidence>
<dbReference type="OrthoDB" id="5593012at2759"/>
<dbReference type="GO" id="GO:0008569">
    <property type="term" value="F:minus-end-directed microtubule motor activity"/>
    <property type="evidence" value="ECO:0007669"/>
    <property type="project" value="InterPro"/>
</dbReference>
<keyword evidence="5" id="KW-1185">Reference proteome</keyword>
<gene>
    <name evidence="4" type="ORF">TCLT_LOCUS2308</name>
</gene>
<dbReference type="OMA" id="CYMAWIL"/>
<evidence type="ECO:0000313" key="6">
    <source>
        <dbReference type="WBParaSite" id="TCLT_0000230701-mRNA-1"/>
    </source>
</evidence>
<dbReference type="WBParaSite" id="TCLT_0000230701-mRNA-1">
    <property type="protein sequence ID" value="TCLT_0000230701-mRNA-1"/>
    <property type="gene ID" value="TCLT_0000230701"/>
</dbReference>
<reference evidence="6" key="1">
    <citation type="submission" date="2017-02" db="UniProtKB">
        <authorList>
            <consortium name="WormBaseParasite"/>
        </authorList>
    </citation>
    <scope>IDENTIFICATION</scope>
</reference>
<dbReference type="Pfam" id="PF18198">
    <property type="entry name" value="AAA_lid_11"/>
    <property type="match status" value="1"/>
</dbReference>
<dbReference type="Proteomes" id="UP000276776">
    <property type="component" value="Unassembled WGS sequence"/>
</dbReference>
<dbReference type="PANTHER" id="PTHR45703:SF22">
    <property type="entry name" value="DYNEIN CYTOPLASMIC 2 HEAVY CHAIN 1"/>
    <property type="match status" value="1"/>
</dbReference>
<name>A0A0N5CQ07_THECL</name>
<feature type="domain" description="Dynein heavy chain C-terminal" evidence="3">
    <location>
        <begin position="415"/>
        <end position="690"/>
    </location>
</feature>
<dbReference type="GO" id="GO:0030286">
    <property type="term" value="C:dynein complex"/>
    <property type="evidence" value="ECO:0007669"/>
    <property type="project" value="InterPro"/>
</dbReference>
<evidence type="ECO:0000259" key="2">
    <source>
        <dbReference type="Pfam" id="PF18198"/>
    </source>
</evidence>
<evidence type="ECO:0000259" key="1">
    <source>
        <dbReference type="Pfam" id="PF03028"/>
    </source>
</evidence>
<organism evidence="6">
    <name type="scientific">Thelazia callipaeda</name>
    <name type="common">Oriental eyeworm</name>
    <name type="synonym">Parasitic nematode</name>
    <dbReference type="NCBI Taxonomy" id="103827"/>
    <lineage>
        <taxon>Eukaryota</taxon>
        <taxon>Metazoa</taxon>
        <taxon>Ecdysozoa</taxon>
        <taxon>Nematoda</taxon>
        <taxon>Chromadorea</taxon>
        <taxon>Rhabditida</taxon>
        <taxon>Spirurina</taxon>
        <taxon>Spiruromorpha</taxon>
        <taxon>Thelazioidea</taxon>
        <taxon>Thelaziidae</taxon>
        <taxon>Thelazia</taxon>
    </lineage>
</organism>
<dbReference type="InterPro" id="IPR027417">
    <property type="entry name" value="P-loop_NTPase"/>
</dbReference>
<dbReference type="GO" id="GO:0007018">
    <property type="term" value="P:microtubule-based movement"/>
    <property type="evidence" value="ECO:0007669"/>
    <property type="project" value="InterPro"/>
</dbReference>
<proteinExistence type="predicted"/>
<dbReference type="InterPro" id="IPR004273">
    <property type="entry name" value="Dynein_heavy_D6_P-loop"/>
</dbReference>